<feature type="binding site" evidence="10">
    <location>
        <begin position="51"/>
        <end position="53"/>
    </location>
    <ligand>
        <name>substrate</name>
    </ligand>
</feature>
<comment type="pathway">
    <text evidence="10">Carbohydrate biosynthesis; D-glycero-D-manno-heptose 7-phosphate biosynthesis; D-glycero-alpha-D-manno-heptose 7-phosphate and D-glycero-beta-D-manno-heptose 7-phosphate from sedoheptulose 7-phosphate: step 1/1.</text>
</comment>
<dbReference type="GO" id="GO:0005737">
    <property type="term" value="C:cytoplasm"/>
    <property type="evidence" value="ECO:0007669"/>
    <property type="project" value="UniProtKB-SubCell"/>
</dbReference>
<keyword evidence="9 10" id="KW-0119">Carbohydrate metabolism</keyword>
<dbReference type="SUPFAM" id="SSF53697">
    <property type="entry name" value="SIS domain"/>
    <property type="match status" value="1"/>
</dbReference>
<keyword evidence="8 10" id="KW-0413">Isomerase</keyword>
<feature type="binding site" evidence="10">
    <location>
        <position position="60"/>
    </location>
    <ligand>
        <name>Zn(2+)</name>
        <dbReference type="ChEBI" id="CHEBI:29105"/>
    </ligand>
</feature>
<feature type="binding site" evidence="10">
    <location>
        <position position="64"/>
    </location>
    <ligand>
        <name>Zn(2+)</name>
        <dbReference type="ChEBI" id="CHEBI:29105"/>
    </ligand>
</feature>
<feature type="binding site" evidence="10">
    <location>
        <position position="124"/>
    </location>
    <ligand>
        <name>substrate</name>
    </ligand>
</feature>
<comment type="subcellular location">
    <subcellularLocation>
        <location evidence="3 10">Cytoplasm</location>
    </subcellularLocation>
</comment>
<dbReference type="GO" id="GO:0005975">
    <property type="term" value="P:carbohydrate metabolic process"/>
    <property type="evidence" value="ECO:0007669"/>
    <property type="project" value="UniProtKB-UniRule"/>
</dbReference>
<dbReference type="GO" id="GO:0008968">
    <property type="term" value="F:D-sedoheptulose 7-phosphate isomerase activity"/>
    <property type="evidence" value="ECO:0007669"/>
    <property type="project" value="UniProtKB-UniRule"/>
</dbReference>
<feature type="domain" description="SIS" evidence="11">
    <location>
        <begin position="36"/>
        <end position="198"/>
    </location>
</feature>
<evidence type="ECO:0000256" key="7">
    <source>
        <dbReference type="ARBA" id="ARBA00022833"/>
    </source>
</evidence>
<feature type="binding site" evidence="10">
    <location>
        <begin position="119"/>
        <end position="121"/>
    </location>
    <ligand>
        <name>substrate</name>
    </ligand>
</feature>
<comment type="function">
    <text evidence="2 10">Catalyzes the isomerization of sedoheptulose 7-phosphate in D-glycero-D-manno-heptose 7-phosphate.</text>
</comment>
<dbReference type="NCBIfam" id="NF010546">
    <property type="entry name" value="PRK13936.1"/>
    <property type="match status" value="1"/>
</dbReference>
<evidence type="ECO:0000256" key="2">
    <source>
        <dbReference type="ARBA" id="ARBA00003172"/>
    </source>
</evidence>
<dbReference type="InterPro" id="IPR046348">
    <property type="entry name" value="SIS_dom_sf"/>
</dbReference>
<dbReference type="Gene3D" id="3.40.50.10490">
    <property type="entry name" value="Glucose-6-phosphate isomerase like protein, domain 1"/>
    <property type="match status" value="1"/>
</dbReference>
<dbReference type="EMBL" id="LICD01000037">
    <property type="protein sequence ID" value="KRO82495.1"/>
    <property type="molecule type" value="Genomic_DNA"/>
</dbReference>
<dbReference type="InterPro" id="IPR004515">
    <property type="entry name" value="Phosphoheptose_Isoase"/>
</dbReference>
<protein>
    <recommendedName>
        <fullName evidence="10">Phosphoheptose isomerase</fullName>
        <ecNumber evidence="10">5.3.1.28</ecNumber>
    </recommendedName>
    <alternativeName>
        <fullName evidence="10">Sedoheptulose 7-phosphate isomerase</fullName>
    </alternativeName>
</protein>
<keyword evidence="5 10" id="KW-0963">Cytoplasm</keyword>
<feature type="binding site" evidence="10">
    <location>
        <position position="182"/>
    </location>
    <ligand>
        <name>Zn(2+)</name>
        <dbReference type="ChEBI" id="CHEBI:29105"/>
    </ligand>
</feature>
<keyword evidence="6 10" id="KW-0479">Metal-binding</keyword>
<name>A0A0R2T5H3_9GAMM</name>
<evidence type="ECO:0000256" key="5">
    <source>
        <dbReference type="ARBA" id="ARBA00022490"/>
    </source>
</evidence>
<comment type="subunit">
    <text evidence="10">Homotetramer.</text>
</comment>
<dbReference type="UniPathway" id="UPA00041">
    <property type="reaction ID" value="UER00436"/>
</dbReference>
<dbReference type="GO" id="GO:0097367">
    <property type="term" value="F:carbohydrate derivative binding"/>
    <property type="evidence" value="ECO:0007669"/>
    <property type="project" value="InterPro"/>
</dbReference>
<gene>
    <name evidence="10" type="primary">gmhA</name>
    <name evidence="12" type="ORF">ABR85_00275</name>
</gene>
<comment type="miscellaneous">
    <text evidence="10">The reaction produces a racemic mixture of D-glycero-alpha-D-manno-heptose 7-phosphate and D-glycero-beta-D-manno-heptose 7-phosphate.</text>
</comment>
<dbReference type="PANTHER" id="PTHR30390">
    <property type="entry name" value="SEDOHEPTULOSE 7-PHOSPHATE ISOMERASE / DNAA INITIATOR-ASSOCIATING FACTOR FOR REPLICATION INITIATION"/>
    <property type="match status" value="1"/>
</dbReference>
<dbReference type="Pfam" id="PF13580">
    <property type="entry name" value="SIS_2"/>
    <property type="match status" value="1"/>
</dbReference>
<evidence type="ECO:0000256" key="1">
    <source>
        <dbReference type="ARBA" id="ARBA00000348"/>
    </source>
</evidence>
<evidence type="ECO:0000256" key="4">
    <source>
        <dbReference type="ARBA" id="ARBA00009894"/>
    </source>
</evidence>
<evidence type="ECO:0000313" key="13">
    <source>
        <dbReference type="Proteomes" id="UP000051242"/>
    </source>
</evidence>
<proteinExistence type="inferred from homology"/>
<dbReference type="GO" id="GO:0008270">
    <property type="term" value="F:zinc ion binding"/>
    <property type="evidence" value="ECO:0007669"/>
    <property type="project" value="UniProtKB-UniRule"/>
</dbReference>
<evidence type="ECO:0000256" key="3">
    <source>
        <dbReference type="ARBA" id="ARBA00004496"/>
    </source>
</evidence>
<dbReference type="NCBIfam" id="TIGR00441">
    <property type="entry name" value="gmhA"/>
    <property type="match status" value="1"/>
</dbReference>
<comment type="catalytic activity">
    <reaction evidence="1 10">
        <text>2 D-sedoheptulose 7-phosphate = D-glycero-alpha-D-manno-heptose 7-phosphate + D-glycero-beta-D-manno-heptose 7-phosphate</text>
        <dbReference type="Rhea" id="RHEA:27489"/>
        <dbReference type="ChEBI" id="CHEBI:57483"/>
        <dbReference type="ChEBI" id="CHEBI:60203"/>
        <dbReference type="ChEBI" id="CHEBI:60204"/>
        <dbReference type="EC" id="5.3.1.28"/>
    </reaction>
</comment>
<evidence type="ECO:0000256" key="10">
    <source>
        <dbReference type="HAMAP-Rule" id="MF_00067"/>
    </source>
</evidence>
<dbReference type="Proteomes" id="UP000051242">
    <property type="component" value="Unassembled WGS sequence"/>
</dbReference>
<sequence length="198" mass="20958">MDLHHRVAQHFAESIETKQRSAETMGPSIHRAAESLLECLLAGGKILSCGNGGSAGDAQHFSAELLNRFEKERPGLPAIAISTDTSTLTAIANDYDFNEIFSKQVSALGNPGDVLLAISTSGNSKNVLAAVDAAHGREMKVVAMTGRDGGTIAAALSPEDTEIRVPSERTARIQEVHLVVIHCLCDLIDTHLFGGETA</sequence>
<dbReference type="PANTHER" id="PTHR30390:SF6">
    <property type="entry name" value="DNAA INITIATOR-ASSOCIATING PROTEIN DIAA"/>
    <property type="match status" value="1"/>
</dbReference>
<feature type="binding site" evidence="10">
    <location>
        <position position="64"/>
    </location>
    <ligand>
        <name>substrate</name>
    </ligand>
</feature>
<comment type="cofactor">
    <cofactor evidence="10">
        <name>Zn(2+)</name>
        <dbReference type="ChEBI" id="CHEBI:29105"/>
    </cofactor>
    <text evidence="10">Binds 1 zinc ion per subunit.</text>
</comment>
<evidence type="ECO:0000256" key="9">
    <source>
        <dbReference type="ARBA" id="ARBA00023277"/>
    </source>
</evidence>
<dbReference type="PROSITE" id="PS51464">
    <property type="entry name" value="SIS"/>
    <property type="match status" value="1"/>
</dbReference>
<dbReference type="GO" id="GO:2001061">
    <property type="term" value="P:D-glycero-D-manno-heptose 7-phosphate biosynthetic process"/>
    <property type="evidence" value="ECO:0007669"/>
    <property type="project" value="UniProtKB-UniPathway"/>
</dbReference>
<comment type="similarity">
    <text evidence="4 10">Belongs to the SIS family. GmhA subfamily.</text>
</comment>
<dbReference type="HAMAP" id="MF_00067">
    <property type="entry name" value="GmhA"/>
    <property type="match status" value="1"/>
</dbReference>
<evidence type="ECO:0000313" key="12">
    <source>
        <dbReference type="EMBL" id="KRO82495.1"/>
    </source>
</evidence>
<feature type="binding site" evidence="10">
    <location>
        <position position="174"/>
    </location>
    <ligand>
        <name>Zn(2+)</name>
        <dbReference type="ChEBI" id="CHEBI:29105"/>
    </ligand>
</feature>
<feature type="binding site" evidence="10">
    <location>
        <position position="174"/>
    </location>
    <ligand>
        <name>substrate</name>
    </ligand>
</feature>
<dbReference type="CDD" id="cd05006">
    <property type="entry name" value="SIS_GmhA"/>
    <property type="match status" value="1"/>
</dbReference>
<organism evidence="12 13">
    <name type="scientific">OM182 bacterium BACL3 MAG-120619-bin3</name>
    <dbReference type="NCBI Taxonomy" id="1655593"/>
    <lineage>
        <taxon>Bacteria</taxon>
        <taxon>Pseudomonadati</taxon>
        <taxon>Pseudomonadota</taxon>
        <taxon>Gammaproteobacteria</taxon>
        <taxon>OMG group</taxon>
        <taxon>OM182 clade</taxon>
    </lineage>
</organism>
<dbReference type="InterPro" id="IPR035461">
    <property type="entry name" value="GmhA/DiaA"/>
</dbReference>
<keyword evidence="7 10" id="KW-0862">Zinc</keyword>
<reference evidence="12 13" key="1">
    <citation type="submission" date="2015-10" db="EMBL/GenBank/DDBJ databases">
        <title>Metagenome-Assembled Genomes uncover a global brackish microbiome.</title>
        <authorList>
            <person name="Hugerth L.W."/>
            <person name="Larsson J."/>
            <person name="Alneberg J."/>
            <person name="Lindh M.V."/>
            <person name="Legrand C."/>
            <person name="Pinhassi J."/>
            <person name="Andersson A.F."/>
        </authorList>
    </citation>
    <scope>NUCLEOTIDE SEQUENCE [LARGE SCALE GENOMIC DNA]</scope>
    <source>
        <strain evidence="12">BACL22 MAG-120619-bin3</strain>
    </source>
</reference>
<evidence type="ECO:0000259" key="11">
    <source>
        <dbReference type="PROSITE" id="PS51464"/>
    </source>
</evidence>
<dbReference type="EC" id="5.3.1.28" evidence="10"/>
<dbReference type="InterPro" id="IPR001347">
    <property type="entry name" value="SIS_dom"/>
</dbReference>
<evidence type="ECO:0000256" key="8">
    <source>
        <dbReference type="ARBA" id="ARBA00023235"/>
    </source>
</evidence>
<accession>A0A0R2T5H3</accession>
<evidence type="ECO:0000256" key="6">
    <source>
        <dbReference type="ARBA" id="ARBA00022723"/>
    </source>
</evidence>
<dbReference type="AlphaFoldDB" id="A0A0R2T5H3"/>
<feature type="binding site" evidence="10">
    <location>
        <begin position="93"/>
        <end position="94"/>
    </location>
    <ligand>
        <name>substrate</name>
    </ligand>
</feature>
<dbReference type="InterPro" id="IPR050099">
    <property type="entry name" value="SIS_GmhA/DiaA_subfam"/>
</dbReference>
<comment type="caution">
    <text evidence="12">The sequence shown here is derived from an EMBL/GenBank/DDBJ whole genome shotgun (WGS) entry which is preliminary data.</text>
</comment>